<comment type="caution">
    <text evidence="3">The sequence shown here is derived from an EMBL/GenBank/DDBJ whole genome shotgun (WGS) entry which is preliminary data.</text>
</comment>
<dbReference type="SUPFAM" id="SSF160191">
    <property type="entry name" value="YcgL-like"/>
    <property type="match status" value="1"/>
</dbReference>
<dbReference type="EMBL" id="JXYA01000026">
    <property type="protein sequence ID" value="KJZ08566.1"/>
    <property type="molecule type" value="Genomic_DNA"/>
</dbReference>
<name>A0A0F4QLQ9_9GAMM</name>
<dbReference type="AlphaFoldDB" id="A0A0F4QLQ9"/>
<dbReference type="Pfam" id="PF05166">
    <property type="entry name" value="YcgL"/>
    <property type="match status" value="1"/>
</dbReference>
<dbReference type="Proteomes" id="UP000033452">
    <property type="component" value="Unassembled WGS sequence"/>
</dbReference>
<protein>
    <recommendedName>
        <fullName evidence="1">YcgL domain-containing protein TW77_11990</fullName>
    </recommendedName>
</protein>
<dbReference type="OrthoDB" id="7062382at2"/>
<dbReference type="Gene3D" id="3.10.510.20">
    <property type="entry name" value="YcgL domain"/>
    <property type="match status" value="1"/>
</dbReference>
<reference evidence="3 4" key="1">
    <citation type="journal article" date="2015" name="BMC Genomics">
        <title>Genome mining reveals unlocked bioactive potential of marine Gram-negative bacteria.</title>
        <authorList>
            <person name="Machado H."/>
            <person name="Sonnenschein E.C."/>
            <person name="Melchiorsen J."/>
            <person name="Gram L."/>
        </authorList>
    </citation>
    <scope>NUCLEOTIDE SEQUENCE [LARGE SCALE GENOMIC DNA]</scope>
    <source>
        <strain evidence="3 4">S2471</strain>
    </source>
</reference>
<evidence type="ECO:0000259" key="2">
    <source>
        <dbReference type="PROSITE" id="PS51648"/>
    </source>
</evidence>
<organism evidence="3 4">
    <name type="scientific">Pseudoalteromonas rubra</name>
    <dbReference type="NCBI Taxonomy" id="43658"/>
    <lineage>
        <taxon>Bacteria</taxon>
        <taxon>Pseudomonadati</taxon>
        <taxon>Pseudomonadota</taxon>
        <taxon>Gammaproteobacteria</taxon>
        <taxon>Alteromonadales</taxon>
        <taxon>Pseudoalteromonadaceae</taxon>
        <taxon>Pseudoalteromonas</taxon>
    </lineage>
</organism>
<accession>A0A0F4QLQ9</accession>
<evidence type="ECO:0000313" key="3">
    <source>
        <dbReference type="EMBL" id="KJZ08566.1"/>
    </source>
</evidence>
<dbReference type="PROSITE" id="PS51648">
    <property type="entry name" value="YCGL"/>
    <property type="match status" value="1"/>
</dbReference>
<gene>
    <name evidence="3" type="ORF">TW77_11990</name>
</gene>
<dbReference type="InterPro" id="IPR038068">
    <property type="entry name" value="YcgL-like_sf"/>
</dbReference>
<feature type="domain" description="YcgL" evidence="2">
    <location>
        <begin position="1"/>
        <end position="85"/>
    </location>
</feature>
<evidence type="ECO:0000256" key="1">
    <source>
        <dbReference type="HAMAP-Rule" id="MF_01866"/>
    </source>
</evidence>
<dbReference type="PANTHER" id="PTHR38109">
    <property type="entry name" value="PROTEIN YCGL"/>
    <property type="match status" value="1"/>
</dbReference>
<dbReference type="PATRIC" id="fig|43658.5.peg.2538"/>
<evidence type="ECO:0000313" key="4">
    <source>
        <dbReference type="Proteomes" id="UP000033452"/>
    </source>
</evidence>
<keyword evidence="4" id="KW-1185">Reference proteome</keyword>
<dbReference type="InterPro" id="IPR027354">
    <property type="entry name" value="YcgL_dom"/>
</dbReference>
<dbReference type="RefSeq" id="WP_046005218.1">
    <property type="nucleotide sequence ID" value="NZ_JXYA01000026.1"/>
</dbReference>
<dbReference type="HAMAP" id="MF_01866">
    <property type="entry name" value="UPF0745"/>
    <property type="match status" value="1"/>
</dbReference>
<proteinExistence type="inferred from homology"/>
<sequence length="93" mass="10442">MLAAVYKSSKKADTYLFIEKRDDFGKVPDPLMATFGTPIFVIIVDLAKRTKLGVADLSNVKQKLIDDGFYLQLPPPQENLLDELKRQNGVKSD</sequence>
<dbReference type="PANTHER" id="PTHR38109:SF1">
    <property type="entry name" value="PROTEIN YCGL"/>
    <property type="match status" value="1"/>
</dbReference>